<keyword evidence="4" id="KW-1185">Reference proteome</keyword>
<reference evidence="3 4" key="1">
    <citation type="submission" date="2018-04" db="EMBL/GenBank/DDBJ databases">
        <title>Thalassorhabdus spongiae gen. nov., sp. nov., isolated from a marine sponge in South-West Iceland.</title>
        <authorList>
            <person name="Knobloch S."/>
            <person name="Daussin A."/>
            <person name="Johannsson R."/>
            <person name="Marteinsson V.T."/>
        </authorList>
    </citation>
    <scope>NUCLEOTIDE SEQUENCE [LARGE SCALE GENOMIC DNA]</scope>
    <source>
        <strain evidence="3 4">Hp12</strain>
    </source>
</reference>
<protein>
    <recommendedName>
        <fullName evidence="2">M23ase beta-sheet core domain-containing protein</fullName>
    </recommendedName>
</protein>
<dbReference type="InterPro" id="IPR011055">
    <property type="entry name" value="Dup_hybrid_motif"/>
</dbReference>
<dbReference type="Proteomes" id="UP000244906">
    <property type="component" value="Unassembled WGS sequence"/>
</dbReference>
<gene>
    <name evidence="3" type="ORF">DC094_02235</name>
</gene>
<dbReference type="FunFam" id="2.70.70.10:FF:000006">
    <property type="entry name" value="M23 family peptidase"/>
    <property type="match status" value="1"/>
</dbReference>
<keyword evidence="1" id="KW-0812">Transmembrane</keyword>
<dbReference type="InterPro" id="IPR016047">
    <property type="entry name" value="M23ase_b-sheet_dom"/>
</dbReference>
<name>A0A2V1H519_9GAMM</name>
<dbReference type="PANTHER" id="PTHR21666">
    <property type="entry name" value="PEPTIDASE-RELATED"/>
    <property type="match status" value="1"/>
</dbReference>
<keyword evidence="1" id="KW-1133">Transmembrane helix</keyword>
<proteinExistence type="predicted"/>
<accession>A0A2V1H519</accession>
<dbReference type="CDD" id="cd12797">
    <property type="entry name" value="M23_peptidase"/>
    <property type="match status" value="1"/>
</dbReference>
<comment type="caution">
    <text evidence="3">The sequence shown here is derived from an EMBL/GenBank/DDBJ whole genome shotgun (WGS) entry which is preliminary data.</text>
</comment>
<dbReference type="AlphaFoldDB" id="A0A2V1H519"/>
<feature type="domain" description="M23ase beta-sheet core" evidence="2">
    <location>
        <begin position="216"/>
        <end position="309"/>
    </location>
</feature>
<keyword evidence="1" id="KW-0472">Membrane</keyword>
<evidence type="ECO:0000313" key="3">
    <source>
        <dbReference type="EMBL" id="PVZ71865.1"/>
    </source>
</evidence>
<sequence>MGNKSSAQFAEFTLIKRSLKGVSSRSFNLRPLIFGLISLVIVPALVTSSFTWFFTGKPAREDRQKIVQLQQQTQDDQLQLQDLQRQYQQDLDALAIRMGRLQSHMMRLNALGGRLVENSGLEKGEFDFLSEPGRGGPGDVLYAENGIGESKLKERVNRLTGLIADRDMQLQALSKLYTGSEISKESNLSGRPISGGWLSSPYGMRTDPFNGRQVLHKGIDFAGKLGSEVTAIAGGVVTWADKRYGYGQMVEVSHADGLVTRYGHNSQLVVKRGDLVAKGQVIAKMGSSGRSTGPHVHLEVLKNGRHVNPSRYLR</sequence>
<evidence type="ECO:0000259" key="2">
    <source>
        <dbReference type="Pfam" id="PF01551"/>
    </source>
</evidence>
<dbReference type="GO" id="GO:0004222">
    <property type="term" value="F:metalloendopeptidase activity"/>
    <property type="evidence" value="ECO:0007669"/>
    <property type="project" value="TreeGrafter"/>
</dbReference>
<dbReference type="EMBL" id="QDDL01000001">
    <property type="protein sequence ID" value="PVZ71865.1"/>
    <property type="molecule type" value="Genomic_DNA"/>
</dbReference>
<dbReference type="RefSeq" id="WP_116685454.1">
    <property type="nucleotide sequence ID" value="NZ_CAWNYD010000001.1"/>
</dbReference>
<evidence type="ECO:0000256" key="1">
    <source>
        <dbReference type="SAM" id="Phobius"/>
    </source>
</evidence>
<dbReference type="Pfam" id="PF01551">
    <property type="entry name" value="Peptidase_M23"/>
    <property type="match status" value="1"/>
</dbReference>
<evidence type="ECO:0000313" key="4">
    <source>
        <dbReference type="Proteomes" id="UP000244906"/>
    </source>
</evidence>
<dbReference type="SUPFAM" id="SSF51261">
    <property type="entry name" value="Duplicated hybrid motif"/>
    <property type="match status" value="1"/>
</dbReference>
<feature type="transmembrane region" description="Helical" evidence="1">
    <location>
        <begin position="32"/>
        <end position="55"/>
    </location>
</feature>
<organism evidence="3 4">
    <name type="scientific">Pelagibaculum spongiae</name>
    <dbReference type="NCBI Taxonomy" id="2080658"/>
    <lineage>
        <taxon>Bacteria</taxon>
        <taxon>Pseudomonadati</taxon>
        <taxon>Pseudomonadota</taxon>
        <taxon>Gammaproteobacteria</taxon>
        <taxon>Oceanospirillales</taxon>
        <taxon>Pelagibaculum</taxon>
    </lineage>
</organism>
<dbReference type="Gene3D" id="2.70.70.10">
    <property type="entry name" value="Glucose Permease (Domain IIA)"/>
    <property type="match status" value="1"/>
</dbReference>
<dbReference type="PANTHER" id="PTHR21666:SF291">
    <property type="entry name" value="STAGE II SPORULATION PROTEIN Q"/>
    <property type="match status" value="1"/>
</dbReference>
<dbReference type="OrthoDB" id="9805070at2"/>
<dbReference type="InterPro" id="IPR050570">
    <property type="entry name" value="Cell_wall_metabolism_enzyme"/>
</dbReference>